<reference evidence="10" key="1">
    <citation type="submission" date="2022-11" db="EMBL/GenBank/DDBJ databases">
        <authorList>
            <person name="Kikuchi T."/>
        </authorList>
    </citation>
    <scope>NUCLEOTIDE SEQUENCE</scope>
    <source>
        <strain evidence="10">PS1010</strain>
    </source>
</reference>
<keyword evidence="7" id="KW-0238">DNA-binding</keyword>
<keyword evidence="5" id="KW-0235">DNA replication</keyword>
<keyword evidence="4" id="KW-0548">Nucleotidyltransferase</keyword>
<dbReference type="GO" id="GO:0006260">
    <property type="term" value="P:DNA replication"/>
    <property type="evidence" value="ECO:0007669"/>
    <property type="project" value="UniProtKB-KW"/>
</dbReference>
<dbReference type="PANTHER" id="PTHR33568">
    <property type="entry name" value="DNA POLYMERASE"/>
    <property type="match status" value="1"/>
</dbReference>
<feature type="domain" description="DNA-directed DNA polymerase family B mitochondria/virus" evidence="9">
    <location>
        <begin position="47"/>
        <end position="192"/>
    </location>
</feature>
<evidence type="ECO:0000313" key="11">
    <source>
        <dbReference type="Proteomes" id="UP001152747"/>
    </source>
</evidence>
<evidence type="ECO:0000256" key="6">
    <source>
        <dbReference type="ARBA" id="ARBA00022932"/>
    </source>
</evidence>
<dbReference type="Gene3D" id="3.40.960.10">
    <property type="entry name" value="VSR Endonuclease"/>
    <property type="match status" value="1"/>
</dbReference>
<proteinExistence type="inferred from homology"/>
<dbReference type="InterPro" id="IPR004868">
    <property type="entry name" value="DNA-dir_DNA_pol_B_mt/vir"/>
</dbReference>
<dbReference type="SUPFAM" id="SSF56672">
    <property type="entry name" value="DNA/RNA polymerases"/>
    <property type="match status" value="1"/>
</dbReference>
<dbReference type="InterPro" id="IPR012337">
    <property type="entry name" value="RNaseH-like_sf"/>
</dbReference>
<keyword evidence="3" id="KW-0808">Transferase</keyword>
<evidence type="ECO:0000256" key="7">
    <source>
        <dbReference type="ARBA" id="ARBA00023125"/>
    </source>
</evidence>
<evidence type="ECO:0000256" key="5">
    <source>
        <dbReference type="ARBA" id="ARBA00022705"/>
    </source>
</evidence>
<evidence type="ECO:0000259" key="9">
    <source>
        <dbReference type="Pfam" id="PF03175"/>
    </source>
</evidence>
<dbReference type="GO" id="GO:0003677">
    <property type="term" value="F:DNA binding"/>
    <property type="evidence" value="ECO:0007669"/>
    <property type="project" value="UniProtKB-KW"/>
</dbReference>
<dbReference type="AlphaFoldDB" id="A0A9P1IK81"/>
<dbReference type="SUPFAM" id="SSF53098">
    <property type="entry name" value="Ribonuclease H-like"/>
    <property type="match status" value="1"/>
</dbReference>
<comment type="catalytic activity">
    <reaction evidence="8">
        <text>DNA(n) + a 2'-deoxyribonucleoside 5'-triphosphate = DNA(n+1) + diphosphate</text>
        <dbReference type="Rhea" id="RHEA:22508"/>
        <dbReference type="Rhea" id="RHEA-COMP:17339"/>
        <dbReference type="Rhea" id="RHEA-COMP:17340"/>
        <dbReference type="ChEBI" id="CHEBI:33019"/>
        <dbReference type="ChEBI" id="CHEBI:61560"/>
        <dbReference type="ChEBI" id="CHEBI:173112"/>
        <dbReference type="EC" id="2.7.7.7"/>
    </reaction>
</comment>
<comment type="caution">
    <text evidence="10">The sequence shown here is derived from an EMBL/GenBank/DDBJ whole genome shotgun (WGS) entry which is preliminary data.</text>
</comment>
<dbReference type="Pfam" id="PF03175">
    <property type="entry name" value="DNA_pol_B_2"/>
    <property type="match status" value="1"/>
</dbReference>
<dbReference type="GO" id="GO:0000166">
    <property type="term" value="F:nucleotide binding"/>
    <property type="evidence" value="ECO:0007669"/>
    <property type="project" value="InterPro"/>
</dbReference>
<dbReference type="InterPro" id="IPR043502">
    <property type="entry name" value="DNA/RNA_pol_sf"/>
</dbReference>
<dbReference type="EMBL" id="CANHGI010000004">
    <property type="protein sequence ID" value="CAI5447092.1"/>
    <property type="molecule type" value="Genomic_DNA"/>
</dbReference>
<keyword evidence="6" id="KW-0239">DNA-directed DNA polymerase</keyword>
<accession>A0A9P1IK81</accession>
<keyword evidence="11" id="KW-1185">Reference proteome</keyword>
<gene>
    <name evidence="10" type="ORF">CAMP_LOCUS9729</name>
</gene>
<dbReference type="PANTHER" id="PTHR33568:SF3">
    <property type="entry name" value="DNA-DIRECTED DNA POLYMERASE"/>
    <property type="match status" value="1"/>
</dbReference>
<evidence type="ECO:0000256" key="4">
    <source>
        <dbReference type="ARBA" id="ARBA00022695"/>
    </source>
</evidence>
<name>A0A9P1IK81_9PELO</name>
<evidence type="ECO:0000256" key="1">
    <source>
        <dbReference type="ARBA" id="ARBA00005755"/>
    </source>
</evidence>
<dbReference type="Proteomes" id="UP001152747">
    <property type="component" value="Unassembled WGS sequence"/>
</dbReference>
<evidence type="ECO:0000256" key="3">
    <source>
        <dbReference type="ARBA" id="ARBA00022679"/>
    </source>
</evidence>
<dbReference type="GO" id="GO:0042575">
    <property type="term" value="C:DNA polymerase complex"/>
    <property type="evidence" value="ECO:0007669"/>
    <property type="project" value="UniProtKB-ARBA"/>
</dbReference>
<dbReference type="OrthoDB" id="5876545at2759"/>
<evidence type="ECO:0000256" key="2">
    <source>
        <dbReference type="ARBA" id="ARBA00012417"/>
    </source>
</evidence>
<comment type="similarity">
    <text evidence="1">Belongs to the DNA polymerase type-B family.</text>
</comment>
<organism evidence="10 11">
    <name type="scientific">Caenorhabditis angaria</name>
    <dbReference type="NCBI Taxonomy" id="860376"/>
    <lineage>
        <taxon>Eukaryota</taxon>
        <taxon>Metazoa</taxon>
        <taxon>Ecdysozoa</taxon>
        <taxon>Nematoda</taxon>
        <taxon>Chromadorea</taxon>
        <taxon>Rhabditida</taxon>
        <taxon>Rhabditina</taxon>
        <taxon>Rhabditomorpha</taxon>
        <taxon>Rhabditoidea</taxon>
        <taxon>Rhabditidae</taxon>
        <taxon>Peloderinae</taxon>
        <taxon>Caenorhabditis</taxon>
    </lineage>
</organism>
<protein>
    <recommendedName>
        <fullName evidence="2">DNA-directed DNA polymerase</fullName>
        <ecNumber evidence="2">2.7.7.7</ecNumber>
    </recommendedName>
</protein>
<evidence type="ECO:0000256" key="8">
    <source>
        <dbReference type="ARBA" id="ARBA00049244"/>
    </source>
</evidence>
<dbReference type="GO" id="GO:0003887">
    <property type="term" value="F:DNA-directed DNA polymerase activity"/>
    <property type="evidence" value="ECO:0007669"/>
    <property type="project" value="UniProtKB-KW"/>
</dbReference>
<dbReference type="EC" id="2.7.7.7" evidence="2"/>
<evidence type="ECO:0000313" key="10">
    <source>
        <dbReference type="EMBL" id="CAI5447092.1"/>
    </source>
</evidence>
<sequence length="422" mass="48877">MCQSTSIDSSTCSNCPEDGEFTFSDHGHIDGDVDRRFAEMLLFDPRYNNAIVIAHNGGGYDHNFIIRTMMHDCAIFPKVIMRGTRIISALVEGCKGLKQARKNNNLVFVASMPAAFGLNGMEKGTFPHHFNQIQHYDFEYYRSEESKKPKEIIDWYDSVKNQAFNFKSAIRHYCKMDVKILVEACKKFMSICIENAWGWNPFIVSSTIASHAVGSRYLMWKNSKTGCRVDHARNGGEKDIEIDRRKFYIDGYEAETRTIMEVYGCYFHGCLRPTDVNKTSLKTFGELHNDTMERENKLREAGYNIETIWTCEIAAMLADDRTMKAFFEQAKDNNGPLDPRVAMMGGRTQAFMRYLVESIGKYIVFFDYCSMYPTINMRTEYPNGQPQLIYRDFEPIVEHSSLLLDIWRTTTYEDTFIYLELR</sequence>